<sequence>MPTSTMTATPGRLPRPQGSSSAVPRPRGLPGVSVLLRPDKAMDAGEDMPPVAEEPTLRRSDKGDNSPIGNTCINVLESIYKIWNMTIFSLKEKLIDVKRSRIVPRYDVYICLKFDPGCYSEFSKIMSLLYCAQNETLH</sequence>
<name>A0A0D3H746_9ORYZ</name>
<dbReference type="EnsemblPlants" id="OBART09G11090.1">
    <property type="protein sequence ID" value="OBART09G11090.1"/>
    <property type="gene ID" value="OBART09G11090"/>
</dbReference>
<dbReference type="Gramene" id="OBART09G11090.1">
    <property type="protein sequence ID" value="OBART09G11090.1"/>
    <property type="gene ID" value="OBART09G11090"/>
</dbReference>
<proteinExistence type="predicted"/>
<accession>A0A0D3H746</accession>
<evidence type="ECO:0000313" key="3">
    <source>
        <dbReference type="Proteomes" id="UP000026960"/>
    </source>
</evidence>
<evidence type="ECO:0000313" key="2">
    <source>
        <dbReference type="EnsemblPlants" id="OBART09G11090.1"/>
    </source>
</evidence>
<keyword evidence="3" id="KW-1185">Reference proteome</keyword>
<dbReference type="Proteomes" id="UP000026960">
    <property type="component" value="Chromosome 9"/>
</dbReference>
<dbReference type="AlphaFoldDB" id="A0A0D3H746"/>
<feature type="region of interest" description="Disordered" evidence="1">
    <location>
        <begin position="1"/>
        <end position="69"/>
    </location>
</feature>
<dbReference type="HOGENOM" id="CLU_1858297_0_0_1"/>
<evidence type="ECO:0000256" key="1">
    <source>
        <dbReference type="SAM" id="MobiDB-lite"/>
    </source>
</evidence>
<reference evidence="2" key="2">
    <citation type="submission" date="2015-03" db="UniProtKB">
        <authorList>
            <consortium name="EnsemblPlants"/>
        </authorList>
    </citation>
    <scope>IDENTIFICATION</scope>
</reference>
<dbReference type="PaxDb" id="65489-OBART09G11090.1"/>
<protein>
    <submittedName>
        <fullName evidence="2">Uncharacterized protein</fullName>
    </submittedName>
</protein>
<feature type="compositionally biased region" description="Basic and acidic residues" evidence="1">
    <location>
        <begin position="55"/>
        <end position="64"/>
    </location>
</feature>
<organism evidence="2">
    <name type="scientific">Oryza barthii</name>
    <dbReference type="NCBI Taxonomy" id="65489"/>
    <lineage>
        <taxon>Eukaryota</taxon>
        <taxon>Viridiplantae</taxon>
        <taxon>Streptophyta</taxon>
        <taxon>Embryophyta</taxon>
        <taxon>Tracheophyta</taxon>
        <taxon>Spermatophyta</taxon>
        <taxon>Magnoliopsida</taxon>
        <taxon>Liliopsida</taxon>
        <taxon>Poales</taxon>
        <taxon>Poaceae</taxon>
        <taxon>BOP clade</taxon>
        <taxon>Oryzoideae</taxon>
        <taxon>Oryzeae</taxon>
        <taxon>Oryzinae</taxon>
        <taxon>Oryza</taxon>
    </lineage>
</organism>
<reference evidence="2" key="1">
    <citation type="journal article" date="2009" name="Rice">
        <title>De Novo Next Generation Sequencing of Plant Genomes.</title>
        <authorList>
            <person name="Rounsley S."/>
            <person name="Marri P.R."/>
            <person name="Yu Y."/>
            <person name="He R."/>
            <person name="Sisneros N."/>
            <person name="Goicoechea J.L."/>
            <person name="Lee S.J."/>
            <person name="Angelova A."/>
            <person name="Kudrna D."/>
            <person name="Luo M."/>
            <person name="Affourtit J."/>
            <person name="Desany B."/>
            <person name="Knight J."/>
            <person name="Niazi F."/>
            <person name="Egholm M."/>
            <person name="Wing R.A."/>
        </authorList>
    </citation>
    <scope>NUCLEOTIDE SEQUENCE [LARGE SCALE GENOMIC DNA]</scope>
    <source>
        <strain evidence="2">cv. IRGC 105608</strain>
    </source>
</reference>